<dbReference type="GO" id="GO:0005737">
    <property type="term" value="C:cytoplasm"/>
    <property type="evidence" value="ECO:0007669"/>
    <property type="project" value="UniProtKB-SubCell"/>
</dbReference>
<dbReference type="GO" id="GO:0032259">
    <property type="term" value="P:methylation"/>
    <property type="evidence" value="ECO:0007669"/>
    <property type="project" value="UniProtKB-KW"/>
</dbReference>
<keyword evidence="6 9" id="KW-0489">Methyltransferase</keyword>
<proteinExistence type="inferred from homology"/>
<keyword evidence="8 9" id="KW-0949">S-adenosyl-L-methionine</keyword>
<dbReference type="Gene3D" id="3.40.50.150">
    <property type="entry name" value="Vaccinia Virus protein VP39"/>
    <property type="match status" value="1"/>
</dbReference>
<evidence type="ECO:0000256" key="9">
    <source>
        <dbReference type="HAMAP-Rule" id="MF_00812"/>
    </source>
</evidence>
<keyword evidence="11" id="KW-1185">Reference proteome</keyword>
<dbReference type="InterPro" id="IPR025835">
    <property type="entry name" value="Thiopurine_S-MeTrfase"/>
</dbReference>
<dbReference type="FunFam" id="3.40.50.150:FF:000101">
    <property type="entry name" value="Thiopurine S-methyltransferase"/>
    <property type="match status" value="1"/>
</dbReference>
<evidence type="ECO:0000313" key="11">
    <source>
        <dbReference type="Proteomes" id="UP000595095"/>
    </source>
</evidence>
<evidence type="ECO:0000256" key="3">
    <source>
        <dbReference type="ARBA" id="ARBA00008145"/>
    </source>
</evidence>
<evidence type="ECO:0000256" key="8">
    <source>
        <dbReference type="ARBA" id="ARBA00022691"/>
    </source>
</evidence>
<feature type="binding site" evidence="9">
    <location>
        <position position="45"/>
    </location>
    <ligand>
        <name>S-adenosyl-L-methionine</name>
        <dbReference type="ChEBI" id="CHEBI:59789"/>
    </ligand>
</feature>
<dbReference type="GO" id="GO:0008119">
    <property type="term" value="F:thiopurine S-methyltransferase activity"/>
    <property type="evidence" value="ECO:0007669"/>
    <property type="project" value="UniProtKB-UniRule"/>
</dbReference>
<dbReference type="PIRSF" id="PIRSF023956">
    <property type="entry name" value="Thiopurine_S-methyltransferase"/>
    <property type="match status" value="1"/>
</dbReference>
<dbReference type="Proteomes" id="UP000595095">
    <property type="component" value="Chromosome"/>
</dbReference>
<keyword evidence="5 9" id="KW-0963">Cytoplasm</keyword>
<dbReference type="InterPro" id="IPR022474">
    <property type="entry name" value="Thiopur_S-MeTfrase_Se/Te_detox"/>
</dbReference>
<evidence type="ECO:0000256" key="6">
    <source>
        <dbReference type="ARBA" id="ARBA00022603"/>
    </source>
</evidence>
<gene>
    <name evidence="10" type="primary">tmpT</name>
    <name evidence="9" type="synonym">tpm</name>
    <name evidence="10" type="ORF">IT774_14140</name>
</gene>
<sequence>MEHEFWHKKWQENDIGFHEEQYNPGLVNHLDKLRLAPGSRILVPLCGKSLDIRYLMEQGYKVVGAELSELAVKQLFESLNITPMVEDRSCGKLYTAQGIQVFVGDIFTLQDHHLSQIDAIYDRAALVALPEDLRAGYTTHLRQITHHAPQLLICFDYDQSQMTGPPFSVNAKEVRHHYEAHYKMELVQQSEVKGGLKGRCPATTNIWILSLNTMV</sequence>
<evidence type="ECO:0000256" key="2">
    <source>
        <dbReference type="ARBA" id="ARBA00004496"/>
    </source>
</evidence>
<organism evidence="10 11">
    <name type="scientific">Salinimonas marina</name>
    <dbReference type="NCBI Taxonomy" id="2785918"/>
    <lineage>
        <taxon>Bacteria</taxon>
        <taxon>Pseudomonadati</taxon>
        <taxon>Pseudomonadota</taxon>
        <taxon>Gammaproteobacteria</taxon>
        <taxon>Alteromonadales</taxon>
        <taxon>Alteromonadaceae</taxon>
        <taxon>Alteromonas/Salinimonas group</taxon>
        <taxon>Salinimonas</taxon>
    </lineage>
</organism>
<dbReference type="EMBL" id="CP064795">
    <property type="protein sequence ID" value="QPG05242.1"/>
    <property type="molecule type" value="Genomic_DNA"/>
</dbReference>
<dbReference type="KEGG" id="smaa:IT774_14140"/>
<dbReference type="PROSITE" id="PS51585">
    <property type="entry name" value="SAM_MT_TPMT"/>
    <property type="match status" value="1"/>
</dbReference>
<dbReference type="Pfam" id="PF05724">
    <property type="entry name" value="TPMT"/>
    <property type="match status" value="1"/>
</dbReference>
<keyword evidence="7 9" id="KW-0808">Transferase</keyword>
<dbReference type="SUPFAM" id="SSF53335">
    <property type="entry name" value="S-adenosyl-L-methionine-dependent methyltransferases"/>
    <property type="match status" value="1"/>
</dbReference>
<dbReference type="PANTHER" id="PTHR10259:SF11">
    <property type="entry name" value="THIOPURINE S-METHYLTRANSFERASE"/>
    <property type="match status" value="1"/>
</dbReference>
<dbReference type="PANTHER" id="PTHR10259">
    <property type="entry name" value="THIOPURINE S-METHYLTRANSFERASE"/>
    <property type="match status" value="1"/>
</dbReference>
<dbReference type="InterPro" id="IPR008854">
    <property type="entry name" value="TPMT"/>
</dbReference>
<feature type="binding site" evidence="9">
    <location>
        <position position="123"/>
    </location>
    <ligand>
        <name>S-adenosyl-L-methionine</name>
        <dbReference type="ChEBI" id="CHEBI:59789"/>
    </ligand>
</feature>
<name>A0A7S9HCU5_9ALTE</name>
<dbReference type="NCBIfam" id="TIGR03840">
    <property type="entry name" value="TMPT_Se_Te"/>
    <property type="match status" value="1"/>
</dbReference>
<reference evidence="10 11" key="1">
    <citation type="submission" date="2020-11" db="EMBL/GenBank/DDBJ databases">
        <title>Complete genome sequence for Salinimonas sp. strain G2-b.</title>
        <authorList>
            <person name="Park S.-J."/>
        </authorList>
    </citation>
    <scope>NUCLEOTIDE SEQUENCE [LARGE SCALE GENOMIC DNA]</scope>
    <source>
        <strain evidence="10 11">G2-b</strain>
    </source>
</reference>
<dbReference type="HAMAP" id="MF_00812">
    <property type="entry name" value="Thiopur_methtran"/>
    <property type="match status" value="1"/>
</dbReference>
<dbReference type="RefSeq" id="WP_195810333.1">
    <property type="nucleotide sequence ID" value="NZ_CP064795.1"/>
</dbReference>
<feature type="binding site" evidence="9">
    <location>
        <position position="66"/>
    </location>
    <ligand>
        <name>S-adenosyl-L-methionine</name>
        <dbReference type="ChEBI" id="CHEBI:59789"/>
    </ligand>
</feature>
<feature type="binding site" evidence="9">
    <location>
        <position position="10"/>
    </location>
    <ligand>
        <name>S-adenosyl-L-methionine</name>
        <dbReference type="ChEBI" id="CHEBI:59789"/>
    </ligand>
</feature>
<evidence type="ECO:0000256" key="4">
    <source>
        <dbReference type="ARBA" id="ARBA00011905"/>
    </source>
</evidence>
<comment type="subcellular location">
    <subcellularLocation>
        <location evidence="2 9">Cytoplasm</location>
    </subcellularLocation>
</comment>
<protein>
    <recommendedName>
        <fullName evidence="4 9">Thiopurine S-methyltransferase</fullName>
        <ecNumber evidence="4 9">2.1.1.67</ecNumber>
    </recommendedName>
    <alternativeName>
        <fullName evidence="9">Thiopurine methyltransferase</fullName>
    </alternativeName>
</protein>
<accession>A0A7S9HCU5</accession>
<evidence type="ECO:0000256" key="7">
    <source>
        <dbReference type="ARBA" id="ARBA00022679"/>
    </source>
</evidence>
<evidence type="ECO:0000256" key="1">
    <source>
        <dbReference type="ARBA" id="ARBA00000903"/>
    </source>
</evidence>
<dbReference type="GO" id="GO:0010038">
    <property type="term" value="P:response to metal ion"/>
    <property type="evidence" value="ECO:0007669"/>
    <property type="project" value="InterPro"/>
</dbReference>
<dbReference type="InterPro" id="IPR029063">
    <property type="entry name" value="SAM-dependent_MTases_sf"/>
</dbReference>
<evidence type="ECO:0000313" key="10">
    <source>
        <dbReference type="EMBL" id="QPG05242.1"/>
    </source>
</evidence>
<dbReference type="AlphaFoldDB" id="A0A7S9HCU5"/>
<comment type="catalytic activity">
    <reaction evidence="1 9">
        <text>S-adenosyl-L-methionine + a thiopurine = S-adenosyl-L-homocysteine + a thiopurine S-methylether.</text>
        <dbReference type="EC" id="2.1.1.67"/>
    </reaction>
</comment>
<dbReference type="EC" id="2.1.1.67" evidence="4 9"/>
<dbReference type="NCBIfam" id="NF009732">
    <property type="entry name" value="PRK13255.1"/>
    <property type="match status" value="1"/>
</dbReference>
<evidence type="ECO:0000256" key="5">
    <source>
        <dbReference type="ARBA" id="ARBA00022490"/>
    </source>
</evidence>
<comment type="similarity">
    <text evidence="3 9">Belongs to the class I-like SAM-binding methyltransferase superfamily. TPMT family.</text>
</comment>